<dbReference type="Gene3D" id="3.30.1380.10">
    <property type="match status" value="1"/>
</dbReference>
<organism evidence="2 3">
    <name type="scientific">Archangium gephyra</name>
    <dbReference type="NCBI Taxonomy" id="48"/>
    <lineage>
        <taxon>Bacteria</taxon>
        <taxon>Pseudomonadati</taxon>
        <taxon>Myxococcota</taxon>
        <taxon>Myxococcia</taxon>
        <taxon>Myxococcales</taxon>
        <taxon>Cystobacterineae</taxon>
        <taxon>Archangiaceae</taxon>
        <taxon>Archangium</taxon>
    </lineage>
</organism>
<reference evidence="2 3" key="1">
    <citation type="submission" date="2017-08" db="EMBL/GenBank/DDBJ databases">
        <title>Infants hospitalized years apart are colonized by the same room-sourced microbial strains.</title>
        <authorList>
            <person name="Brooks B."/>
            <person name="Olm M.R."/>
            <person name="Firek B.A."/>
            <person name="Baker R."/>
            <person name="Thomas B.C."/>
            <person name="Morowitz M.J."/>
            <person name="Banfield J.F."/>
        </authorList>
    </citation>
    <scope>NUCLEOTIDE SEQUENCE [LARGE SCALE GENOMIC DNA]</scope>
    <source>
        <strain evidence="2">S2_003_000_R2_14</strain>
    </source>
</reference>
<dbReference type="GO" id="GO:0008233">
    <property type="term" value="F:peptidase activity"/>
    <property type="evidence" value="ECO:0007669"/>
    <property type="project" value="InterPro"/>
</dbReference>
<sequence>MAEQQRLYALYKAGKGNLAARPGYSNHQGGTAVDVATGGSYSSKAYKWLARNARQYGFVNDVRGEPWHWTYKR</sequence>
<dbReference type="InterPro" id="IPR003709">
    <property type="entry name" value="VanY-like_core_dom"/>
</dbReference>
<name>A0A2W5U4V0_9BACT</name>
<dbReference type="InterPro" id="IPR009045">
    <property type="entry name" value="Zn_M74/Hedgehog-like"/>
</dbReference>
<dbReference type="Pfam" id="PF02557">
    <property type="entry name" value="VanY"/>
    <property type="match status" value="1"/>
</dbReference>
<gene>
    <name evidence="2" type="ORF">DI536_35485</name>
</gene>
<dbReference type="CDD" id="cd14814">
    <property type="entry name" value="Peptidase_M15"/>
    <property type="match status" value="1"/>
</dbReference>
<feature type="domain" description="D-alanyl-D-alanine carboxypeptidase-like core" evidence="1">
    <location>
        <begin position="3"/>
        <end position="71"/>
    </location>
</feature>
<protein>
    <recommendedName>
        <fullName evidence="1">D-alanyl-D-alanine carboxypeptidase-like core domain-containing protein</fullName>
    </recommendedName>
</protein>
<evidence type="ECO:0000313" key="3">
    <source>
        <dbReference type="Proteomes" id="UP000249061"/>
    </source>
</evidence>
<dbReference type="Proteomes" id="UP000249061">
    <property type="component" value="Unassembled WGS sequence"/>
</dbReference>
<dbReference type="AlphaFoldDB" id="A0A2W5U4V0"/>
<proteinExistence type="predicted"/>
<evidence type="ECO:0000259" key="1">
    <source>
        <dbReference type="Pfam" id="PF02557"/>
    </source>
</evidence>
<dbReference type="PANTHER" id="PTHR34385:SF1">
    <property type="entry name" value="PEPTIDOGLYCAN L-ALANYL-D-GLUTAMATE ENDOPEPTIDASE CWLK"/>
    <property type="match status" value="1"/>
</dbReference>
<dbReference type="EMBL" id="QFQP01000073">
    <property type="protein sequence ID" value="PZR03768.1"/>
    <property type="molecule type" value="Genomic_DNA"/>
</dbReference>
<dbReference type="PANTHER" id="PTHR34385">
    <property type="entry name" value="D-ALANYL-D-ALANINE CARBOXYPEPTIDASE"/>
    <property type="match status" value="1"/>
</dbReference>
<dbReference type="InterPro" id="IPR052179">
    <property type="entry name" value="DD-CPase-like"/>
</dbReference>
<comment type="caution">
    <text evidence="2">The sequence shown here is derived from an EMBL/GenBank/DDBJ whole genome shotgun (WGS) entry which is preliminary data.</text>
</comment>
<accession>A0A2W5U4V0</accession>
<dbReference type="SUPFAM" id="SSF55166">
    <property type="entry name" value="Hedgehog/DD-peptidase"/>
    <property type="match status" value="1"/>
</dbReference>
<dbReference type="GO" id="GO:0006508">
    <property type="term" value="P:proteolysis"/>
    <property type="evidence" value="ECO:0007669"/>
    <property type="project" value="InterPro"/>
</dbReference>
<evidence type="ECO:0000313" key="2">
    <source>
        <dbReference type="EMBL" id="PZR03768.1"/>
    </source>
</evidence>